<dbReference type="Gene3D" id="3.30.450.200">
    <property type="match status" value="1"/>
</dbReference>
<dbReference type="PANTHER" id="PTHR15288:SF6">
    <property type="entry name" value="DENN DOMAIN-CONTAINING PROTEIN 2C"/>
    <property type="match status" value="1"/>
</dbReference>
<dbReference type="EMBL" id="JAGFMF010011645">
    <property type="protein sequence ID" value="KAG8517614.1"/>
    <property type="molecule type" value="Genomic_DNA"/>
</dbReference>
<dbReference type="InterPro" id="IPR005112">
    <property type="entry name" value="dDENN_dom"/>
</dbReference>
<gene>
    <name evidence="4" type="ORF">J0S82_015685</name>
</gene>
<evidence type="ECO:0000313" key="5">
    <source>
        <dbReference type="Proteomes" id="UP000700334"/>
    </source>
</evidence>
<dbReference type="InterPro" id="IPR051942">
    <property type="entry name" value="DENN_domain_containing_2"/>
</dbReference>
<reference evidence="4" key="1">
    <citation type="journal article" date="2021" name="Evol. Appl.">
        <title>The genome of the Pyrenean desman and the effects of bottlenecks and inbreeding on the genomic landscape of an endangered species.</title>
        <authorList>
            <person name="Escoda L."/>
            <person name="Castresana J."/>
        </authorList>
    </citation>
    <scope>NUCLEOTIDE SEQUENCE</scope>
    <source>
        <strain evidence="4">IBE-C5619</strain>
    </source>
</reference>
<dbReference type="PANTHER" id="PTHR15288">
    <property type="entry name" value="DENN DOMAIN-CONTAINING PROTEIN 2"/>
    <property type="match status" value="1"/>
</dbReference>
<dbReference type="OrthoDB" id="10266080at2759"/>
<keyword evidence="1" id="KW-0344">Guanine-nucleotide releasing factor</keyword>
<evidence type="ECO:0000256" key="2">
    <source>
        <dbReference type="SAM" id="MobiDB-lite"/>
    </source>
</evidence>
<dbReference type="Pfam" id="PF03455">
    <property type="entry name" value="dDENN"/>
    <property type="match status" value="1"/>
</dbReference>
<dbReference type="SMART" id="SM00799">
    <property type="entry name" value="DENN"/>
    <property type="match status" value="1"/>
</dbReference>
<accession>A0A8J6DR41</accession>
<dbReference type="SMART" id="SM00801">
    <property type="entry name" value="dDENN"/>
    <property type="match status" value="1"/>
</dbReference>
<dbReference type="AlphaFoldDB" id="A0A8J6DR41"/>
<dbReference type="InterPro" id="IPR005113">
    <property type="entry name" value="uDENN_dom"/>
</dbReference>
<organism evidence="4 5">
    <name type="scientific">Galemys pyrenaicus</name>
    <name type="common">Iberian desman</name>
    <name type="synonym">Pyrenean desman</name>
    <dbReference type="NCBI Taxonomy" id="202257"/>
    <lineage>
        <taxon>Eukaryota</taxon>
        <taxon>Metazoa</taxon>
        <taxon>Chordata</taxon>
        <taxon>Craniata</taxon>
        <taxon>Vertebrata</taxon>
        <taxon>Euteleostomi</taxon>
        <taxon>Mammalia</taxon>
        <taxon>Eutheria</taxon>
        <taxon>Laurasiatheria</taxon>
        <taxon>Eulipotyphla</taxon>
        <taxon>Talpidae</taxon>
        <taxon>Galemys</taxon>
    </lineage>
</organism>
<dbReference type="Pfam" id="PF02141">
    <property type="entry name" value="DENN"/>
    <property type="match status" value="1"/>
</dbReference>
<dbReference type="InterPro" id="IPR043153">
    <property type="entry name" value="DENN_C"/>
</dbReference>
<dbReference type="InterPro" id="IPR037516">
    <property type="entry name" value="Tripartite_DENN"/>
</dbReference>
<protein>
    <submittedName>
        <fullName evidence="4">DENN domain-containing protein 2C</fullName>
    </submittedName>
</protein>
<evidence type="ECO:0000256" key="1">
    <source>
        <dbReference type="ARBA" id="ARBA00022658"/>
    </source>
</evidence>
<dbReference type="PROSITE" id="PS50211">
    <property type="entry name" value="DENN"/>
    <property type="match status" value="1"/>
</dbReference>
<sequence length="929" mass="106431">MHPTGNMDVGFSRSAVQTLSRSHCKNIKQKISQWEGRTNGLSNPNKWHPKDFGVRYNCHQEILKKSPVVEEKSKTLLDVTCQDVGLEKKEDAKRHNQTEDGSEKCDDDTCLFKDESESNWLCSQVKQIETWKEVVLDPETSLPPGNFYTSQILWKKIEALPPDKVLNLALEHCDSSEKELSFRVLDSSCGITKSLENIYSEPEGQECGPSINPLPKPRRTFRYLSESGVVPCNERNCDRKYCENNSCAESSLASSREPEPKKFGGKIRGRSKRKSFEFEDIQHFRSRNSQKIHEELGRTSGSALYHTQSEDNIYEDIIYPVKENPYEDIPVQPLPMWRSPSAWKLPPPKSPFRAPKFPSKPQFLHRKTMELKNSQAFLRSKFTRDTTLPVTLTEWKLFRAGEVTNRKSKNLPRFVLKIDDIFESKRGKKRVKLHPYTGKDAPPTKGETSGNESDAEYLPKNRHKRLAQLQHSAKRNPHYQTLERDLIELQEQQLFELFVVVSLQKKPSEVSYVPQVIQQFPGKSDHGFKQSKDTEERLKVIPKFCFPDSKDWVPTSELKSETFSFVLTGEDGSRWFGYCKKLLPEGRGKRLPEVYCMVSRLGCFNLFSKILDEAEKRREMSPALVHPFMRSVMEAPFPAPGRTITVKSYLPGAGDGVLGFQSIELCRPLDSRLEHVDFECLFRCLSVGHLIRVCASLLLERRVIFVANSLSTLSKCGHAVVATLYPFTWQHTYIPVLPASMIDIVCSPTPFLIGILSCSLPQLQDLPVEEVLIVDLCADKFLQEVSDEDEILPPKLQAALMQILEERNEILTQEPNFSQDVTLNSLVSEAFVRFFVELVGHYSLNMTVTERGERMFQREPFRKSHTSRSVRHFLDLFMETQMFAGFIQDRELRKSGVKGLFEVRALQYLETIPESEPSGVNRILRSLGE</sequence>
<dbReference type="Pfam" id="PF03456">
    <property type="entry name" value="uDENN"/>
    <property type="match status" value="1"/>
</dbReference>
<name>A0A8J6DR41_GALPY</name>
<comment type="caution">
    <text evidence="4">The sequence shown here is derived from an EMBL/GenBank/DDBJ whole genome shotgun (WGS) entry which is preliminary data.</text>
</comment>
<evidence type="ECO:0000313" key="4">
    <source>
        <dbReference type="EMBL" id="KAG8517614.1"/>
    </source>
</evidence>
<dbReference type="SMART" id="SM00800">
    <property type="entry name" value="uDENN"/>
    <property type="match status" value="1"/>
</dbReference>
<dbReference type="Gene3D" id="3.40.50.11500">
    <property type="match status" value="1"/>
</dbReference>
<feature type="domain" description="UDENN" evidence="3">
    <location>
        <begin position="496"/>
        <end position="897"/>
    </location>
</feature>
<dbReference type="FunFam" id="3.40.50.11500:FF:000004">
    <property type="entry name" value="DENN domain-containing protein 2C isoform X1"/>
    <property type="match status" value="1"/>
</dbReference>
<dbReference type="Proteomes" id="UP000700334">
    <property type="component" value="Unassembled WGS sequence"/>
</dbReference>
<feature type="region of interest" description="Disordered" evidence="2">
    <location>
        <begin position="432"/>
        <end position="456"/>
    </location>
</feature>
<dbReference type="FunFam" id="3.30.450.200:FF:000001">
    <property type="entry name" value="DENN domain-containing protein 2A isoform X1"/>
    <property type="match status" value="1"/>
</dbReference>
<keyword evidence="5" id="KW-1185">Reference proteome</keyword>
<evidence type="ECO:0000259" key="3">
    <source>
        <dbReference type="PROSITE" id="PS50211"/>
    </source>
</evidence>
<dbReference type="GO" id="GO:0005085">
    <property type="term" value="F:guanyl-nucleotide exchange factor activity"/>
    <property type="evidence" value="ECO:0007669"/>
    <property type="project" value="UniProtKB-KW"/>
</dbReference>
<dbReference type="InterPro" id="IPR001194">
    <property type="entry name" value="cDENN_dom"/>
</dbReference>
<proteinExistence type="predicted"/>